<dbReference type="PANTHER" id="PTHR42862:SF1">
    <property type="entry name" value="DELTA-1-PYRROLINE-5-CARBOXYLATE DEHYDROGENASE 2, ISOFORM A-RELATED"/>
    <property type="match status" value="1"/>
</dbReference>
<proteinExistence type="predicted"/>
<dbReference type="InterPro" id="IPR016163">
    <property type="entry name" value="Ald_DH_C"/>
</dbReference>
<dbReference type="SUPFAM" id="SSF53720">
    <property type="entry name" value="ALDH-like"/>
    <property type="match status" value="1"/>
</dbReference>
<evidence type="ECO:0000259" key="3">
    <source>
        <dbReference type="Pfam" id="PF00171"/>
    </source>
</evidence>
<dbReference type="InterPro" id="IPR011975">
    <property type="entry name" value="PaaN_2"/>
</dbReference>
<dbReference type="GO" id="GO:0010133">
    <property type="term" value="P:L-proline catabolic process to L-glutamate"/>
    <property type="evidence" value="ECO:0007669"/>
    <property type="project" value="TreeGrafter"/>
</dbReference>
<feature type="domain" description="Aldehyde dehydrogenase" evidence="3">
    <location>
        <begin position="85"/>
        <end position="490"/>
    </location>
</feature>
<dbReference type="PANTHER" id="PTHR42862">
    <property type="entry name" value="DELTA-1-PYRROLINE-5-CARBOXYLATE DEHYDROGENASE 1, ISOFORM A-RELATED"/>
    <property type="match status" value="1"/>
</dbReference>
<organism evidence="4 5">
    <name type="scientific">Allocatelliglobosispora scoriae</name>
    <dbReference type="NCBI Taxonomy" id="643052"/>
    <lineage>
        <taxon>Bacteria</taxon>
        <taxon>Bacillati</taxon>
        <taxon>Actinomycetota</taxon>
        <taxon>Actinomycetes</taxon>
        <taxon>Micromonosporales</taxon>
        <taxon>Micromonosporaceae</taxon>
        <taxon>Allocatelliglobosispora</taxon>
    </lineage>
</organism>
<dbReference type="GO" id="GO:0003842">
    <property type="term" value="F:L-glutamate gamma-semialdehyde dehydrogenase activity"/>
    <property type="evidence" value="ECO:0007669"/>
    <property type="project" value="TreeGrafter"/>
</dbReference>
<dbReference type="AlphaFoldDB" id="A0A841BR00"/>
<keyword evidence="5" id="KW-1185">Reference proteome</keyword>
<dbReference type="InterPro" id="IPR016161">
    <property type="entry name" value="Ald_DH/histidinol_DH"/>
</dbReference>
<dbReference type="InterPro" id="IPR050485">
    <property type="entry name" value="Proline_metab_enzyme"/>
</dbReference>
<gene>
    <name evidence="4" type="ORF">F4553_004043</name>
</gene>
<name>A0A841BR00_9ACTN</name>
<dbReference type="NCBIfam" id="TIGR02288">
    <property type="entry name" value="PaaN_2"/>
    <property type="match status" value="1"/>
</dbReference>
<dbReference type="EMBL" id="JACHMN010000002">
    <property type="protein sequence ID" value="MBB5870664.1"/>
    <property type="molecule type" value="Genomic_DNA"/>
</dbReference>
<accession>A0A841BR00</accession>
<evidence type="ECO:0000313" key="4">
    <source>
        <dbReference type="EMBL" id="MBB5870664.1"/>
    </source>
</evidence>
<reference evidence="4 5" key="1">
    <citation type="submission" date="2020-08" db="EMBL/GenBank/DDBJ databases">
        <title>Sequencing the genomes of 1000 actinobacteria strains.</title>
        <authorList>
            <person name="Klenk H.-P."/>
        </authorList>
    </citation>
    <scope>NUCLEOTIDE SEQUENCE [LARGE SCALE GENOMIC DNA]</scope>
    <source>
        <strain evidence="4 5">DSM 45362</strain>
    </source>
</reference>
<evidence type="ECO:0000256" key="1">
    <source>
        <dbReference type="ARBA" id="ARBA00023002"/>
    </source>
</evidence>
<dbReference type="GO" id="GO:0009898">
    <property type="term" value="C:cytoplasmic side of plasma membrane"/>
    <property type="evidence" value="ECO:0007669"/>
    <property type="project" value="TreeGrafter"/>
</dbReference>
<dbReference type="InterPro" id="IPR015590">
    <property type="entry name" value="Aldehyde_DH_dom"/>
</dbReference>
<keyword evidence="1" id="KW-0560">Oxidoreductase</keyword>
<protein>
    <submittedName>
        <fullName evidence="4">Phenylacetic acid degradation protein paaN</fullName>
    </submittedName>
</protein>
<dbReference type="Pfam" id="PF00171">
    <property type="entry name" value="Aldedh"/>
    <property type="match status" value="1"/>
</dbReference>
<dbReference type="InterPro" id="IPR016162">
    <property type="entry name" value="Ald_DH_N"/>
</dbReference>
<comment type="caution">
    <text evidence="4">The sequence shown here is derived from an EMBL/GenBank/DDBJ whole genome shotgun (WGS) entry which is preliminary data.</text>
</comment>
<dbReference type="Gene3D" id="3.40.605.10">
    <property type="entry name" value="Aldehyde Dehydrogenase, Chain A, domain 1"/>
    <property type="match status" value="1"/>
</dbReference>
<sequence length="544" mass="57495">MTDFFATHEEVLNRAVQAIAERGYWSAYPESPSPKVYGETAAADGKAAFAAYLGGEFPLGQAGVGERVATEVSPFGVPLGIEYPRAEADALIAAATAALPAWRDAGPQVRAGVCLEILARLHRNVFELANAVHLTTGQPFVMAFQAGGPHALDRALEAVAYGYAEQTRQVGEVTWVKKADTLHKTYRIAPRGVALVIGCNTFPTWNSYPGFFASLVTGNPVIVKPHPRAIAPLAITVKIAREVLAEAGLDPNLVQLAPEAPGEGLAAVLAIRPEVKIIDYTGSTQFGEWLEASATQAQVYTEKAGVNTIIIDSTDDFAGMCRNIAFSLTLYSGQMCTTPQNLLIPAVGITTEAGPKSFDDVVTGIADAVRGLTADPAKAVEFTGAIVNPDVLTRLTSVTELGEVVLAAQPLAHPAYPDATCWSPTLIKSTTGYDEEWFGPITFAIPTDSTQNSLEVFRRTVGDRGAITAVVYSTDEQVLDAAELAALEVGVNISANLTGGVFVNQSAAFSDFHATGANRAANSALTDGAYVANRFRVITARRPA</sequence>
<evidence type="ECO:0000256" key="2">
    <source>
        <dbReference type="ARBA" id="ARBA00023027"/>
    </source>
</evidence>
<dbReference type="Proteomes" id="UP000587527">
    <property type="component" value="Unassembled WGS sequence"/>
</dbReference>
<keyword evidence="2" id="KW-0520">NAD</keyword>
<evidence type="ECO:0000313" key="5">
    <source>
        <dbReference type="Proteomes" id="UP000587527"/>
    </source>
</evidence>
<dbReference type="Gene3D" id="3.40.309.10">
    <property type="entry name" value="Aldehyde Dehydrogenase, Chain A, domain 2"/>
    <property type="match status" value="1"/>
</dbReference>